<evidence type="ECO:0000256" key="1">
    <source>
        <dbReference type="ARBA" id="ARBA00022737"/>
    </source>
</evidence>
<dbReference type="PROSITE" id="PS50835">
    <property type="entry name" value="IG_LIKE"/>
    <property type="match status" value="3"/>
</dbReference>
<dbReference type="SUPFAM" id="SSF48726">
    <property type="entry name" value="Immunoglobulin"/>
    <property type="match status" value="4"/>
</dbReference>
<dbReference type="CDD" id="cd00063">
    <property type="entry name" value="FN3"/>
    <property type="match status" value="1"/>
</dbReference>
<evidence type="ECO:0000313" key="5">
    <source>
        <dbReference type="Proteomes" id="UP000005408"/>
    </source>
</evidence>
<dbReference type="InterPro" id="IPR013783">
    <property type="entry name" value="Ig-like_fold"/>
</dbReference>
<dbReference type="CDD" id="cd00096">
    <property type="entry name" value="Ig"/>
    <property type="match status" value="1"/>
</dbReference>
<evidence type="ECO:0000313" key="4">
    <source>
        <dbReference type="EnsemblMetazoa" id="G34255.1:cds"/>
    </source>
</evidence>
<evidence type="ECO:0000259" key="2">
    <source>
        <dbReference type="PROSITE" id="PS50835"/>
    </source>
</evidence>
<dbReference type="Gene3D" id="2.60.40.10">
    <property type="entry name" value="Immunoglobulins"/>
    <property type="match status" value="5"/>
</dbReference>
<sequence length="568" mass="63372">MFTCISVPTLTDPPMVNTLSQENMVEGRDLSVTCTTTPGSPSSTTFYWTKVDNPGFRQNGASLQLPNIHRANSGTYRCTAENNYSNGEKGSDSQSMVVNVLYPPLVNTLSNQNIIEGRDLSVTCTVTPGNPSSTTLYWTKVDNPGFRQNGPTLQLYNIQRNDSGSYRCTAENNYNNRERGTHTKTTVVNVLYPPTVKTLSQQNIIEGIDVSITCQANVGNPSSTAMYWIKVDDAGFRQNGPTLHLLDIQRTSSGTYKCTAENNYGNGEKGRNSQSMIINVLYPPTIESRQFQIVNESEKVTITRNISSNPLSDVSWYSKTELLKTQLSVATTTFTIERATCIDTKNFTLVVNNGVGRTVTAVVELIVNCKPIPDKTVITLEVTFTTGIEFSTTIIAYPKPLYELEYKNGTRNNQMMNNITRNAENNFTIYFKQTVVDQSSFGLYYLRTSNIFGESTVLVIVIEQRKGRPETPRNISVVCERTQARVQWISSFNHGDPQLFTVIILNGRDGTNMSYRFHDNGENELHVAHVSNLQPSVTYWFYMSAKNSYGSSSSEVIRCNTVQGLTKI</sequence>
<dbReference type="InterPro" id="IPR036116">
    <property type="entry name" value="FN3_sf"/>
</dbReference>
<organism evidence="4 5">
    <name type="scientific">Magallana gigas</name>
    <name type="common">Pacific oyster</name>
    <name type="synonym">Crassostrea gigas</name>
    <dbReference type="NCBI Taxonomy" id="29159"/>
    <lineage>
        <taxon>Eukaryota</taxon>
        <taxon>Metazoa</taxon>
        <taxon>Spiralia</taxon>
        <taxon>Lophotrochozoa</taxon>
        <taxon>Mollusca</taxon>
        <taxon>Bivalvia</taxon>
        <taxon>Autobranchia</taxon>
        <taxon>Pteriomorphia</taxon>
        <taxon>Ostreida</taxon>
        <taxon>Ostreoidea</taxon>
        <taxon>Ostreidae</taxon>
        <taxon>Magallana</taxon>
    </lineage>
</organism>
<feature type="domain" description="Ig-like" evidence="2">
    <location>
        <begin position="13"/>
        <end position="99"/>
    </location>
</feature>
<dbReference type="InterPro" id="IPR036179">
    <property type="entry name" value="Ig-like_dom_sf"/>
</dbReference>
<dbReference type="InterPro" id="IPR003599">
    <property type="entry name" value="Ig_sub"/>
</dbReference>
<dbReference type="Pfam" id="PF07679">
    <property type="entry name" value="I-set"/>
    <property type="match status" value="1"/>
</dbReference>
<feature type="domain" description="Ig-like" evidence="2">
    <location>
        <begin position="103"/>
        <end position="188"/>
    </location>
</feature>
<dbReference type="EnsemblMetazoa" id="G34255.1">
    <property type="protein sequence ID" value="G34255.1:cds"/>
    <property type="gene ID" value="G34255"/>
</dbReference>
<feature type="domain" description="Ig-like" evidence="2">
    <location>
        <begin position="193"/>
        <end position="278"/>
    </location>
</feature>
<dbReference type="Proteomes" id="UP000005408">
    <property type="component" value="Unassembled WGS sequence"/>
</dbReference>
<dbReference type="AlphaFoldDB" id="A0A8W8MNS9"/>
<dbReference type="Pfam" id="PF13927">
    <property type="entry name" value="Ig_3"/>
    <property type="match status" value="3"/>
</dbReference>
<protein>
    <submittedName>
        <fullName evidence="4">Uncharacterized protein</fullName>
    </submittedName>
</protein>
<dbReference type="PANTHER" id="PTHR46013:SF7">
    <property type="entry name" value="IG-LIKE DOMAIN-CONTAINING PROTEIN"/>
    <property type="match status" value="1"/>
</dbReference>
<feature type="domain" description="Fibronectin type-III" evidence="3">
    <location>
        <begin position="468"/>
        <end position="564"/>
    </location>
</feature>
<dbReference type="InterPro" id="IPR003598">
    <property type="entry name" value="Ig_sub2"/>
</dbReference>
<dbReference type="SUPFAM" id="SSF49265">
    <property type="entry name" value="Fibronectin type III"/>
    <property type="match status" value="1"/>
</dbReference>
<dbReference type="SMART" id="SM00409">
    <property type="entry name" value="IG"/>
    <property type="match status" value="4"/>
</dbReference>
<dbReference type="InterPro" id="IPR013098">
    <property type="entry name" value="Ig_I-set"/>
</dbReference>
<dbReference type="SMART" id="SM00408">
    <property type="entry name" value="IGc2"/>
    <property type="match status" value="3"/>
</dbReference>
<dbReference type="PROSITE" id="PS50853">
    <property type="entry name" value="FN3"/>
    <property type="match status" value="1"/>
</dbReference>
<keyword evidence="1" id="KW-0677">Repeat</keyword>
<proteinExistence type="predicted"/>
<keyword evidence="5" id="KW-1185">Reference proteome</keyword>
<accession>A0A8W8MNS9</accession>
<name>A0A8W8MNS9_MAGGI</name>
<dbReference type="SMART" id="SM00060">
    <property type="entry name" value="FN3"/>
    <property type="match status" value="1"/>
</dbReference>
<dbReference type="PANTHER" id="PTHR46013">
    <property type="entry name" value="VASCULAR CELL ADHESION MOLECULE 1"/>
    <property type="match status" value="1"/>
</dbReference>
<evidence type="ECO:0000259" key="3">
    <source>
        <dbReference type="PROSITE" id="PS50853"/>
    </source>
</evidence>
<dbReference type="InterPro" id="IPR003961">
    <property type="entry name" value="FN3_dom"/>
</dbReference>
<dbReference type="InterPro" id="IPR007110">
    <property type="entry name" value="Ig-like_dom"/>
</dbReference>
<reference evidence="4" key="1">
    <citation type="submission" date="2022-08" db="UniProtKB">
        <authorList>
            <consortium name="EnsemblMetazoa"/>
        </authorList>
    </citation>
    <scope>IDENTIFICATION</scope>
    <source>
        <strain evidence="4">05x7-T-G4-1.051#20</strain>
    </source>
</reference>